<name>A0A378L7W8_9GAMM</name>
<evidence type="ECO:0000313" key="3">
    <source>
        <dbReference type="EMBL" id="STY22814.1"/>
    </source>
</evidence>
<feature type="transmembrane region" description="Helical" evidence="1">
    <location>
        <begin position="443"/>
        <end position="460"/>
    </location>
</feature>
<dbReference type="EMBL" id="UGOY01000001">
    <property type="protein sequence ID" value="STY22814.1"/>
    <property type="molecule type" value="Genomic_DNA"/>
</dbReference>
<reference evidence="2 4" key="1">
    <citation type="submission" date="2015-11" db="EMBL/GenBank/DDBJ databases">
        <title>Genomic analysis of 38 Legionella species identifies large and diverse effector repertoires.</title>
        <authorList>
            <person name="Burstein D."/>
            <person name="Amaro F."/>
            <person name="Zusman T."/>
            <person name="Lifshitz Z."/>
            <person name="Cohen O."/>
            <person name="Gilbert J.A."/>
            <person name="Pupko T."/>
            <person name="Shuman H.A."/>
            <person name="Segal G."/>
        </authorList>
    </citation>
    <scope>NUCLEOTIDE SEQUENCE [LARGE SCALE GENOMIC DNA]</scope>
    <source>
        <strain evidence="2 4">SC-18-C9</strain>
    </source>
</reference>
<feature type="transmembrane region" description="Helical" evidence="1">
    <location>
        <begin position="493"/>
        <end position="514"/>
    </location>
</feature>
<feature type="transmembrane region" description="Helical" evidence="1">
    <location>
        <begin position="173"/>
        <end position="191"/>
    </location>
</feature>
<feature type="transmembrane region" description="Helical" evidence="1">
    <location>
        <begin position="277"/>
        <end position="295"/>
    </location>
</feature>
<reference evidence="3 5" key="2">
    <citation type="submission" date="2018-06" db="EMBL/GenBank/DDBJ databases">
        <authorList>
            <consortium name="Pathogen Informatics"/>
            <person name="Doyle S."/>
        </authorList>
    </citation>
    <scope>NUCLEOTIDE SEQUENCE [LARGE SCALE GENOMIC DNA]</scope>
    <source>
        <strain evidence="3 5">NCTC11991</strain>
    </source>
</reference>
<feature type="transmembrane region" description="Helical" evidence="1">
    <location>
        <begin position="96"/>
        <end position="113"/>
    </location>
</feature>
<keyword evidence="1" id="KW-1133">Transmembrane helix</keyword>
<sequence>MWDIFLKSVDIEKSLQALDTRVSTVEKIIGSVSPIPPIKQPKLIKSKKSVDGSKATPKPMSGNWLGFVASVCFILAACFIVKLSIESGWLTHEKQLGVATLFGMALFAAGLVISSADRIYACFLPAAGAVVLYFTGFAAHQYYLLVSFQTVIAITAVVSGITIWFYLRFKHDIYAIIATLGAYIAPIVSGVENNTLFSLYYFTICSLNFATLAIWVGSRTLTMISAYLAISITAVIGLKLHQDILIAAVLAINFLIYSIGTLFHTQLTKQQLTEKESWSLFPVLLIFYAMEYYYLSRINQTIASCVSLAAAALLIGLYYSAKRWFPERRFNSRNVLLTFVTLVCFHSIYLGLLPLNIRPWLFPVIVFGSTFLYGRIRSIKWGIPLFIPLIALSAIIGIEYLSMVSHLLNSKELSWTVVTWVSCASIWSLLIHYREELGHKEEYCYVLLAAAHLLAIMSLYQLTTEYGTLAVSASWLAYVLVILRVSTLRNDILIAKSVLIVLFFAASKALLYDASSTPTIIRTLSLILTGVVLYASGLVIRKKTNWQSKFIKKYSSEN</sequence>
<keyword evidence="1" id="KW-0812">Transmembrane</keyword>
<feature type="transmembrane region" description="Helical" evidence="1">
    <location>
        <begin position="381"/>
        <end position="401"/>
    </location>
</feature>
<feature type="transmembrane region" description="Helical" evidence="1">
    <location>
        <begin position="244"/>
        <end position="265"/>
    </location>
</feature>
<evidence type="ECO:0000313" key="5">
    <source>
        <dbReference type="Proteomes" id="UP000255110"/>
    </source>
</evidence>
<dbReference type="Pfam" id="PF10101">
    <property type="entry name" value="DUF2339"/>
    <property type="match status" value="1"/>
</dbReference>
<gene>
    <name evidence="2" type="ORF">Lstg_1861</name>
    <name evidence="3" type="ORF">NCTC11991_01414</name>
</gene>
<dbReference type="InterPro" id="IPR019286">
    <property type="entry name" value="DUF2339_TM"/>
</dbReference>
<feature type="transmembrane region" description="Helical" evidence="1">
    <location>
        <begin position="120"/>
        <end position="139"/>
    </location>
</feature>
<dbReference type="AlphaFoldDB" id="A0A378L7W8"/>
<organism evidence="3 5">
    <name type="scientific">Legionella steigerwaltii</name>
    <dbReference type="NCBI Taxonomy" id="460"/>
    <lineage>
        <taxon>Bacteria</taxon>
        <taxon>Pseudomonadati</taxon>
        <taxon>Pseudomonadota</taxon>
        <taxon>Gammaproteobacteria</taxon>
        <taxon>Legionellales</taxon>
        <taxon>Legionellaceae</taxon>
        <taxon>Legionella</taxon>
    </lineage>
</organism>
<dbReference type="EMBL" id="LNYZ01000013">
    <property type="protein sequence ID" value="KTD77504.1"/>
    <property type="molecule type" value="Genomic_DNA"/>
</dbReference>
<feature type="transmembrane region" description="Helical" evidence="1">
    <location>
        <begin position="357"/>
        <end position="374"/>
    </location>
</feature>
<accession>A0A378L7W8</accession>
<evidence type="ECO:0000256" key="1">
    <source>
        <dbReference type="SAM" id="Phobius"/>
    </source>
</evidence>
<feature type="transmembrane region" description="Helical" evidence="1">
    <location>
        <begin position="197"/>
        <end position="216"/>
    </location>
</feature>
<keyword evidence="4" id="KW-1185">Reference proteome</keyword>
<feature type="transmembrane region" description="Helical" evidence="1">
    <location>
        <begin position="520"/>
        <end position="540"/>
    </location>
</feature>
<feature type="transmembrane region" description="Helical" evidence="1">
    <location>
        <begin position="413"/>
        <end position="431"/>
    </location>
</feature>
<proteinExistence type="predicted"/>
<feature type="transmembrane region" description="Helical" evidence="1">
    <location>
        <begin position="333"/>
        <end position="351"/>
    </location>
</feature>
<dbReference type="PANTHER" id="PTHR38434">
    <property type="entry name" value="BLL2549 PROTEIN"/>
    <property type="match status" value="1"/>
</dbReference>
<keyword evidence="1" id="KW-0472">Membrane</keyword>
<protein>
    <submittedName>
        <fullName evidence="3">Predicted membrane protein</fullName>
    </submittedName>
</protein>
<evidence type="ECO:0000313" key="4">
    <source>
        <dbReference type="Proteomes" id="UP000054820"/>
    </source>
</evidence>
<feature type="transmembrane region" description="Helical" evidence="1">
    <location>
        <begin position="301"/>
        <end position="321"/>
    </location>
</feature>
<dbReference type="Proteomes" id="UP000054820">
    <property type="component" value="Unassembled WGS sequence"/>
</dbReference>
<feature type="transmembrane region" description="Helical" evidence="1">
    <location>
        <begin position="466"/>
        <end position="486"/>
    </location>
</feature>
<feature type="transmembrane region" description="Helical" evidence="1">
    <location>
        <begin position="221"/>
        <end position="238"/>
    </location>
</feature>
<dbReference type="STRING" id="460.Lstg_1861"/>
<dbReference type="PANTHER" id="PTHR38434:SF1">
    <property type="entry name" value="BLL2549 PROTEIN"/>
    <property type="match status" value="1"/>
</dbReference>
<evidence type="ECO:0000313" key="2">
    <source>
        <dbReference type="EMBL" id="KTD77504.1"/>
    </source>
</evidence>
<feature type="transmembrane region" description="Helical" evidence="1">
    <location>
        <begin position="64"/>
        <end position="84"/>
    </location>
</feature>
<feature type="transmembrane region" description="Helical" evidence="1">
    <location>
        <begin position="145"/>
        <end position="166"/>
    </location>
</feature>
<dbReference type="Proteomes" id="UP000255110">
    <property type="component" value="Unassembled WGS sequence"/>
</dbReference>